<sequence>MLHSHGIAHVGLRVADLTLVSNFYELQVGLDALEKHDGCHIFSIGGGALLEIWSGGVASSTKKTPAQQSSRFSFAVGRLEPAMAWLLQQGVRPSSEIGDYLGTRWVHYQDPEGNTFGVVDKNGTR</sequence>
<evidence type="ECO:0000313" key="2">
    <source>
        <dbReference type="EMBL" id="MBB4843198.1"/>
    </source>
</evidence>
<dbReference type="PROSITE" id="PS51819">
    <property type="entry name" value="VOC"/>
    <property type="match status" value="1"/>
</dbReference>
<protein>
    <submittedName>
        <fullName evidence="2">Putative enzyme related to lactoylglutathione lyase</fullName>
    </submittedName>
</protein>
<keyword evidence="3" id="KW-1185">Reference proteome</keyword>
<dbReference type="InterPro" id="IPR029068">
    <property type="entry name" value="Glyas_Bleomycin-R_OHBP_Dase"/>
</dbReference>
<reference evidence="2 3" key="1">
    <citation type="submission" date="2020-08" db="EMBL/GenBank/DDBJ databases">
        <title>Functional genomics of gut bacteria from endangered species of beetles.</title>
        <authorList>
            <person name="Carlos-Shanley C."/>
        </authorList>
    </citation>
    <scope>NUCLEOTIDE SEQUENCE [LARGE SCALE GENOMIC DNA]</scope>
    <source>
        <strain evidence="2 3">S00239</strain>
    </source>
</reference>
<dbReference type="Gene3D" id="3.10.180.10">
    <property type="entry name" value="2,3-Dihydroxybiphenyl 1,2-Dioxygenase, domain 1"/>
    <property type="match status" value="1"/>
</dbReference>
<evidence type="ECO:0000313" key="3">
    <source>
        <dbReference type="Proteomes" id="UP000562027"/>
    </source>
</evidence>
<evidence type="ECO:0000259" key="1">
    <source>
        <dbReference type="PROSITE" id="PS51819"/>
    </source>
</evidence>
<dbReference type="GO" id="GO:0016829">
    <property type="term" value="F:lyase activity"/>
    <property type="evidence" value="ECO:0007669"/>
    <property type="project" value="UniProtKB-KW"/>
</dbReference>
<comment type="caution">
    <text evidence="2">The sequence shown here is derived from an EMBL/GenBank/DDBJ whole genome shotgun (WGS) entry which is preliminary data.</text>
</comment>
<keyword evidence="2" id="KW-0456">Lyase</keyword>
<gene>
    <name evidence="2" type="ORF">HNP55_001717</name>
</gene>
<accession>A0A840LAH5</accession>
<name>A0A840LAH5_9BURK</name>
<dbReference type="Proteomes" id="UP000562027">
    <property type="component" value="Unassembled WGS sequence"/>
</dbReference>
<feature type="domain" description="VOC" evidence="1">
    <location>
        <begin position="6"/>
        <end position="121"/>
    </location>
</feature>
<dbReference type="AlphaFoldDB" id="A0A840LAH5"/>
<dbReference type="SUPFAM" id="SSF54593">
    <property type="entry name" value="Glyoxalase/Bleomycin resistance protein/Dihydroxybiphenyl dioxygenase"/>
    <property type="match status" value="1"/>
</dbReference>
<dbReference type="InterPro" id="IPR037523">
    <property type="entry name" value="VOC_core"/>
</dbReference>
<dbReference type="InterPro" id="IPR004360">
    <property type="entry name" value="Glyas_Fos-R_dOase_dom"/>
</dbReference>
<proteinExistence type="predicted"/>
<organism evidence="2 3">
    <name type="scientific">Roseateles oligotrophus</name>
    <dbReference type="NCBI Taxonomy" id="1769250"/>
    <lineage>
        <taxon>Bacteria</taxon>
        <taxon>Pseudomonadati</taxon>
        <taxon>Pseudomonadota</taxon>
        <taxon>Betaproteobacteria</taxon>
        <taxon>Burkholderiales</taxon>
        <taxon>Sphaerotilaceae</taxon>
        <taxon>Roseateles</taxon>
    </lineage>
</organism>
<dbReference type="EMBL" id="JACHLP010000003">
    <property type="protein sequence ID" value="MBB4843198.1"/>
    <property type="molecule type" value="Genomic_DNA"/>
</dbReference>
<dbReference type="Pfam" id="PF00903">
    <property type="entry name" value="Glyoxalase"/>
    <property type="match status" value="1"/>
</dbReference>